<dbReference type="GO" id="GO:0019773">
    <property type="term" value="C:proteasome core complex, alpha-subunit complex"/>
    <property type="evidence" value="ECO:0007669"/>
    <property type="project" value="UniProtKB-UniRule"/>
</dbReference>
<dbReference type="EMBL" id="CAJVPK010000061">
    <property type="protein sequence ID" value="CAG8440565.1"/>
    <property type="molecule type" value="Genomic_DNA"/>
</dbReference>
<evidence type="ECO:0000256" key="9">
    <source>
        <dbReference type="SAM" id="MobiDB-lite"/>
    </source>
</evidence>
<evidence type="ECO:0000259" key="10">
    <source>
        <dbReference type="PROSITE" id="PS50102"/>
    </source>
</evidence>
<evidence type="ECO:0000256" key="2">
    <source>
        <dbReference type="ARBA" id="ARBA00022490"/>
    </source>
</evidence>
<dbReference type="CDD" id="cd03754">
    <property type="entry name" value="proteasome_alpha_type_6"/>
    <property type="match status" value="1"/>
</dbReference>
<feature type="region of interest" description="Disordered" evidence="9">
    <location>
        <begin position="483"/>
        <end position="503"/>
    </location>
</feature>
<feature type="coiled-coil region" evidence="8">
    <location>
        <begin position="230"/>
        <end position="261"/>
    </location>
</feature>
<protein>
    <submittedName>
        <fullName evidence="11">11932_t:CDS:1</fullName>
    </submittedName>
</protein>
<sequence>MEFLEKRAFVGGLPKDITEEDLKARFVPFGSISEVDIIRHSDTGDCRGFAYITINLTTNNWKKCLSLYNGSRWKGMTLKVQDAKPSYKQRLQEELKGQNESDNMQSMLPKKRKYKPQHADDMNLVTDDNVEGRKVTIDPSQYDNNLIKFSENDQDITVKNDESYLNLFTQNWFNDVKGENGESGKNDENDANRETQHSNSTESVESLPPTIIDSLKKLKIQNEKSASKEEKSNQIRLEALEKRAQQKNDKMEKITRALRNDGELTKSNNHIFFPDNENSTTNALPEKISLIDSDSEETSMDIKINPTFEGPSGKELLNLQKKFRGDNRFKLNEDFINSDDEKNNVEQNTSADQNFESDDEISKSLEEEKSKRLGILNSLLGNDLEFKSPKKKPEWKEMVHFDPDAPEAKSFEIQRNDIKEESSEAPISMSNPLPIVSKEIKVEINADLKGIFAPGAPKYETFSLFSANEDNTDKTIDDHKVDETNEESLPSMHHKTTTSSQIKDNEIRSSGPLFFFHFENPDLSKRSHYRDLKIFMRNLPVEEIISHWQDTSRDMTKEYKRKHKSILNLLDMNRSSAGYDRHITIFSPEGRLYQVEYAFKAISNSGVTSVGVRGKDSVVIVTQKKIPVTDARAQVVRAQQEAADFKYKFGYHITTDMIAKRVANINQVYTQHAAMRPLGVSMILIGYDEERGPQLFKCDPAGYYVGYKATAAGAKQQESLNHLEKKLKKDPSLNFEETVELAINTLSSVLSADFKATEIEVGVVTQDDPKFRTLSVEQIEGHLQLLENSFLQLGWTTEAKIYTYTERQFRPVYIEDDQRCTSDLPDRAHDKQETLTKNDKHYSDARTHKDRFIANFTYYDDSNALVINFTEEPRELCEDATKYLLVYYNDTDKIKSIRIDDPPKFIRGIASEKPSFALNPTYDEKRDVFKLNFADSVSTTFQETNVEDVEIEIDEEGKLVTILFRNASIKMANMLK</sequence>
<dbReference type="Gene3D" id="3.60.20.10">
    <property type="entry name" value="Glutamine Phosphoribosylpyrophosphate, subunit 1, domain 1"/>
    <property type="match status" value="1"/>
</dbReference>
<comment type="caution">
    <text evidence="11">The sequence shown here is derived from an EMBL/GenBank/DDBJ whole genome shotgun (WGS) entry which is preliminary data.</text>
</comment>
<keyword evidence="4 7" id="KW-0647">Proteasome</keyword>
<dbReference type="InterPro" id="IPR023332">
    <property type="entry name" value="Proteasome_alpha-type"/>
</dbReference>
<evidence type="ECO:0000256" key="4">
    <source>
        <dbReference type="ARBA" id="ARBA00022942"/>
    </source>
</evidence>
<dbReference type="InterPro" id="IPR035979">
    <property type="entry name" value="RBD_domain_sf"/>
</dbReference>
<dbReference type="PROSITE" id="PS00388">
    <property type="entry name" value="PROTEASOME_ALPHA_1"/>
    <property type="match status" value="1"/>
</dbReference>
<dbReference type="InterPro" id="IPR029055">
    <property type="entry name" value="Ntn_hydrolases_N"/>
</dbReference>
<comment type="similarity">
    <text evidence="7">Belongs to the peptidase T1A family.</text>
</comment>
<name>A0A9N8V7P2_9GLOM</name>
<dbReference type="OrthoDB" id="431557at2759"/>
<dbReference type="SUPFAM" id="SSF56235">
    <property type="entry name" value="N-terminal nucleophile aminohydrolases (Ntn hydrolases)"/>
    <property type="match status" value="1"/>
</dbReference>
<dbReference type="GO" id="GO:0006511">
    <property type="term" value="P:ubiquitin-dependent protein catabolic process"/>
    <property type="evidence" value="ECO:0007669"/>
    <property type="project" value="InterPro"/>
</dbReference>
<dbReference type="PANTHER" id="PTHR48029:SF1">
    <property type="entry name" value="NUCLEOLAR PROTEIN 8"/>
    <property type="match status" value="1"/>
</dbReference>
<dbReference type="InterPro" id="IPR034138">
    <property type="entry name" value="NOP8_RRM"/>
</dbReference>
<evidence type="ECO:0000256" key="7">
    <source>
        <dbReference type="PROSITE-ProRule" id="PRU00808"/>
    </source>
</evidence>
<dbReference type="PANTHER" id="PTHR48029">
    <property type="entry name" value="NUCLEOLAR PROTEIN 8"/>
    <property type="match status" value="1"/>
</dbReference>
<dbReference type="InterPro" id="IPR001353">
    <property type="entry name" value="Proteasome_sua/b"/>
</dbReference>
<evidence type="ECO:0000256" key="1">
    <source>
        <dbReference type="ARBA" id="ARBA00004604"/>
    </source>
</evidence>
<dbReference type="Pfam" id="PF00076">
    <property type="entry name" value="RRM_1"/>
    <property type="match status" value="1"/>
</dbReference>
<evidence type="ECO:0000256" key="3">
    <source>
        <dbReference type="ARBA" id="ARBA00022884"/>
    </source>
</evidence>
<comment type="subcellular location">
    <subcellularLocation>
        <location evidence="1">Nucleus</location>
        <location evidence="1">Nucleolus</location>
    </subcellularLocation>
</comment>
<organism evidence="11 12">
    <name type="scientific">Diversispora eburnea</name>
    <dbReference type="NCBI Taxonomy" id="1213867"/>
    <lineage>
        <taxon>Eukaryota</taxon>
        <taxon>Fungi</taxon>
        <taxon>Fungi incertae sedis</taxon>
        <taxon>Mucoromycota</taxon>
        <taxon>Glomeromycotina</taxon>
        <taxon>Glomeromycetes</taxon>
        <taxon>Diversisporales</taxon>
        <taxon>Diversisporaceae</taxon>
        <taxon>Diversispora</taxon>
    </lineage>
</organism>
<keyword evidence="5" id="KW-0539">Nucleus</keyword>
<evidence type="ECO:0000313" key="11">
    <source>
        <dbReference type="EMBL" id="CAG8440565.1"/>
    </source>
</evidence>
<dbReference type="InterPro" id="IPR012677">
    <property type="entry name" value="Nucleotide-bd_a/b_plait_sf"/>
</dbReference>
<keyword evidence="3 6" id="KW-0694">RNA-binding</keyword>
<dbReference type="SMART" id="SM00360">
    <property type="entry name" value="RRM"/>
    <property type="match status" value="1"/>
</dbReference>
<keyword evidence="12" id="KW-1185">Reference proteome</keyword>
<evidence type="ECO:0000256" key="6">
    <source>
        <dbReference type="PROSITE-ProRule" id="PRU00176"/>
    </source>
</evidence>
<reference evidence="11" key="1">
    <citation type="submission" date="2021-06" db="EMBL/GenBank/DDBJ databases">
        <authorList>
            <person name="Kallberg Y."/>
            <person name="Tangrot J."/>
            <person name="Rosling A."/>
        </authorList>
    </citation>
    <scope>NUCLEOTIDE SEQUENCE</scope>
    <source>
        <strain evidence="11">AZ414A</strain>
    </source>
</reference>
<dbReference type="GO" id="GO:0003723">
    <property type="term" value="F:RNA binding"/>
    <property type="evidence" value="ECO:0007669"/>
    <property type="project" value="UniProtKB-UniRule"/>
</dbReference>
<dbReference type="Gene3D" id="3.30.70.330">
    <property type="match status" value="1"/>
</dbReference>
<dbReference type="Pfam" id="PF00227">
    <property type="entry name" value="Proteasome"/>
    <property type="match status" value="1"/>
</dbReference>
<accession>A0A9N8V7P2</accession>
<proteinExistence type="inferred from homology"/>
<feature type="region of interest" description="Disordered" evidence="9">
    <location>
        <begin position="176"/>
        <end position="210"/>
    </location>
</feature>
<feature type="domain" description="RRM" evidence="10">
    <location>
        <begin position="6"/>
        <end position="85"/>
    </location>
</feature>
<dbReference type="InterPro" id="IPR000504">
    <property type="entry name" value="RRM_dom"/>
</dbReference>
<evidence type="ECO:0000256" key="5">
    <source>
        <dbReference type="ARBA" id="ARBA00023242"/>
    </source>
</evidence>
<evidence type="ECO:0000313" key="12">
    <source>
        <dbReference type="Proteomes" id="UP000789706"/>
    </source>
</evidence>
<dbReference type="PROSITE" id="PS50102">
    <property type="entry name" value="RRM"/>
    <property type="match status" value="1"/>
</dbReference>
<dbReference type="CDD" id="cd12226">
    <property type="entry name" value="RRM_NOL8"/>
    <property type="match status" value="1"/>
</dbReference>
<dbReference type="InterPro" id="IPR034642">
    <property type="entry name" value="Proteasome_subunit_alpha6"/>
</dbReference>
<dbReference type="GO" id="GO:0005730">
    <property type="term" value="C:nucleolus"/>
    <property type="evidence" value="ECO:0007669"/>
    <property type="project" value="UniProtKB-SubCell"/>
</dbReference>
<dbReference type="AlphaFoldDB" id="A0A9N8V7P2"/>
<dbReference type="SMART" id="SM00948">
    <property type="entry name" value="Proteasome_A_N"/>
    <property type="match status" value="1"/>
</dbReference>
<dbReference type="Pfam" id="PF10584">
    <property type="entry name" value="Proteasome_A_N"/>
    <property type="match status" value="1"/>
</dbReference>
<feature type="compositionally biased region" description="Polar residues" evidence="9">
    <location>
        <begin position="345"/>
        <end position="354"/>
    </location>
</feature>
<keyword evidence="2" id="KW-0963">Cytoplasm</keyword>
<dbReference type="PROSITE" id="PS51475">
    <property type="entry name" value="PROTEASOME_ALPHA_2"/>
    <property type="match status" value="1"/>
</dbReference>
<evidence type="ECO:0000256" key="8">
    <source>
        <dbReference type="SAM" id="Coils"/>
    </source>
</evidence>
<dbReference type="InterPro" id="IPR000426">
    <property type="entry name" value="Proteasome_asu_N"/>
</dbReference>
<dbReference type="SUPFAM" id="SSF54928">
    <property type="entry name" value="RNA-binding domain, RBD"/>
    <property type="match status" value="1"/>
</dbReference>
<feature type="region of interest" description="Disordered" evidence="9">
    <location>
        <begin position="338"/>
        <end position="363"/>
    </location>
</feature>
<keyword evidence="8" id="KW-0175">Coiled coil</keyword>
<dbReference type="Proteomes" id="UP000789706">
    <property type="component" value="Unassembled WGS sequence"/>
</dbReference>
<gene>
    <name evidence="11" type="ORF">DEBURN_LOCUS1403</name>
</gene>
<feature type="compositionally biased region" description="Basic and acidic residues" evidence="9">
    <location>
        <begin position="176"/>
        <end position="196"/>
    </location>
</feature>